<dbReference type="SUPFAM" id="SSF53335">
    <property type="entry name" value="S-adenosyl-L-methionine-dependent methyltransferases"/>
    <property type="match status" value="1"/>
</dbReference>
<dbReference type="GO" id="GO:0016279">
    <property type="term" value="F:protein-lysine N-methyltransferase activity"/>
    <property type="evidence" value="ECO:0007669"/>
    <property type="project" value="TreeGrafter"/>
</dbReference>
<reference evidence="3" key="1">
    <citation type="submission" date="2016-11" db="UniProtKB">
        <authorList>
            <consortium name="WormBaseParasite"/>
        </authorList>
    </citation>
    <scope>IDENTIFICATION</scope>
</reference>
<proteinExistence type="predicted"/>
<dbReference type="InterPro" id="IPR029063">
    <property type="entry name" value="SAM-dependent_MTases_sf"/>
</dbReference>
<evidence type="ECO:0000313" key="2">
    <source>
        <dbReference type="Proteomes" id="UP000095283"/>
    </source>
</evidence>
<dbReference type="Gene3D" id="3.40.50.150">
    <property type="entry name" value="Vaccinia Virus protein VP39"/>
    <property type="match status" value="1"/>
</dbReference>
<accession>A0A1I7XDR1</accession>
<dbReference type="WBParaSite" id="Hba_15484">
    <property type="protein sequence ID" value="Hba_15484"/>
    <property type="gene ID" value="Hba_15484"/>
</dbReference>
<dbReference type="PANTHER" id="PTHR12843">
    <property type="entry name" value="PROTEIN-LYSINE N-METHYLTRANSFERASE METTL10"/>
    <property type="match status" value="1"/>
</dbReference>
<name>A0A1I7XDR1_HETBA</name>
<dbReference type="Pfam" id="PF13847">
    <property type="entry name" value="Methyltransf_31"/>
    <property type="match status" value="1"/>
</dbReference>
<keyword evidence="2" id="KW-1185">Reference proteome</keyword>
<dbReference type="InterPro" id="IPR025714">
    <property type="entry name" value="Methyltranfer_dom"/>
</dbReference>
<evidence type="ECO:0000313" key="3">
    <source>
        <dbReference type="WBParaSite" id="Hba_15484"/>
    </source>
</evidence>
<evidence type="ECO:0000259" key="1">
    <source>
        <dbReference type="Pfam" id="PF13847"/>
    </source>
</evidence>
<protein>
    <submittedName>
        <fullName evidence="3">Methyltranfer_dom domain-containing protein</fullName>
    </submittedName>
</protein>
<dbReference type="AlphaFoldDB" id="A0A1I7XDR1"/>
<dbReference type="PANTHER" id="PTHR12843:SF5">
    <property type="entry name" value="EEF1A LYSINE METHYLTRANSFERASE 2"/>
    <property type="match status" value="1"/>
</dbReference>
<sequence>MSTAEKLEIASSKLGTKEYWDSLYETEFNNYNEYGDEGEVWFGKSAENRIVRYLTDSKVEKTAPILDLGCGNGSVLRKLREVGYLSLAGVDYCKSAVDLATKLAMEDAADVEISYEMFDILSPSKGRLSNQYKIVLDKGTWDAISLSDDRG</sequence>
<dbReference type="GO" id="GO:0005737">
    <property type="term" value="C:cytoplasm"/>
    <property type="evidence" value="ECO:0007669"/>
    <property type="project" value="TreeGrafter"/>
</dbReference>
<dbReference type="Proteomes" id="UP000095283">
    <property type="component" value="Unplaced"/>
</dbReference>
<organism evidence="2 3">
    <name type="scientific">Heterorhabditis bacteriophora</name>
    <name type="common">Entomopathogenic nematode worm</name>
    <dbReference type="NCBI Taxonomy" id="37862"/>
    <lineage>
        <taxon>Eukaryota</taxon>
        <taxon>Metazoa</taxon>
        <taxon>Ecdysozoa</taxon>
        <taxon>Nematoda</taxon>
        <taxon>Chromadorea</taxon>
        <taxon>Rhabditida</taxon>
        <taxon>Rhabditina</taxon>
        <taxon>Rhabditomorpha</taxon>
        <taxon>Strongyloidea</taxon>
        <taxon>Heterorhabditidae</taxon>
        <taxon>Heterorhabditis</taxon>
    </lineage>
</organism>
<feature type="domain" description="Methyltransferase" evidence="1">
    <location>
        <begin position="61"/>
        <end position="146"/>
    </location>
</feature>